<accession>A0A9P6FYB9</accession>
<sequence>MRIHGTIGHLSLSVSDFEKGKLFYGLVLGDFLGYTMHVESPEWVFWTLKVITITPGNQTPHHKSNPGLHHLAFNVESRERVDEYYNRILAFYTEHGGQGDGKTDSMGRILDAPASYPEYTPSYYA</sequence>
<name>A0A9P6FYB9_9FUNG</name>
<protein>
    <recommendedName>
        <fullName evidence="1">Glyoxalase/fosfomycin resistance/dioxygenase domain-containing protein</fullName>
    </recommendedName>
</protein>
<dbReference type="OrthoDB" id="10249419at2759"/>
<evidence type="ECO:0000313" key="3">
    <source>
        <dbReference type="Proteomes" id="UP000780801"/>
    </source>
</evidence>
<keyword evidence="3" id="KW-1185">Reference proteome</keyword>
<dbReference type="Pfam" id="PF00903">
    <property type="entry name" value="Glyoxalase"/>
    <property type="match status" value="1"/>
</dbReference>
<gene>
    <name evidence="2" type="ORF">BGW38_007470</name>
</gene>
<dbReference type="EMBL" id="JAABOA010000494">
    <property type="protein sequence ID" value="KAF9584130.1"/>
    <property type="molecule type" value="Genomic_DNA"/>
</dbReference>
<feature type="domain" description="Glyoxalase/fosfomycin resistance/dioxygenase" evidence="1">
    <location>
        <begin position="6"/>
        <end position="90"/>
    </location>
</feature>
<dbReference type="InterPro" id="IPR029068">
    <property type="entry name" value="Glyas_Bleomycin-R_OHBP_Dase"/>
</dbReference>
<comment type="caution">
    <text evidence="2">The sequence shown here is derived from an EMBL/GenBank/DDBJ whole genome shotgun (WGS) entry which is preliminary data.</text>
</comment>
<dbReference type="AlphaFoldDB" id="A0A9P6FYB9"/>
<dbReference type="Proteomes" id="UP000780801">
    <property type="component" value="Unassembled WGS sequence"/>
</dbReference>
<reference evidence="2" key="1">
    <citation type="journal article" date="2020" name="Fungal Divers.">
        <title>Resolving the Mortierellaceae phylogeny through synthesis of multi-gene phylogenetics and phylogenomics.</title>
        <authorList>
            <person name="Vandepol N."/>
            <person name="Liber J."/>
            <person name="Desiro A."/>
            <person name="Na H."/>
            <person name="Kennedy M."/>
            <person name="Barry K."/>
            <person name="Grigoriev I.V."/>
            <person name="Miller A.N."/>
            <person name="O'Donnell K."/>
            <person name="Stajich J.E."/>
            <person name="Bonito G."/>
        </authorList>
    </citation>
    <scope>NUCLEOTIDE SEQUENCE</scope>
    <source>
        <strain evidence="2">KOD1015</strain>
    </source>
</reference>
<dbReference type="SUPFAM" id="SSF54593">
    <property type="entry name" value="Glyoxalase/Bleomycin resistance protein/Dihydroxybiphenyl dioxygenase"/>
    <property type="match status" value="1"/>
</dbReference>
<evidence type="ECO:0000313" key="2">
    <source>
        <dbReference type="EMBL" id="KAF9584130.1"/>
    </source>
</evidence>
<evidence type="ECO:0000259" key="1">
    <source>
        <dbReference type="Pfam" id="PF00903"/>
    </source>
</evidence>
<organism evidence="2 3">
    <name type="scientific">Lunasporangiospora selenospora</name>
    <dbReference type="NCBI Taxonomy" id="979761"/>
    <lineage>
        <taxon>Eukaryota</taxon>
        <taxon>Fungi</taxon>
        <taxon>Fungi incertae sedis</taxon>
        <taxon>Mucoromycota</taxon>
        <taxon>Mortierellomycotina</taxon>
        <taxon>Mortierellomycetes</taxon>
        <taxon>Mortierellales</taxon>
        <taxon>Mortierellaceae</taxon>
        <taxon>Lunasporangiospora</taxon>
    </lineage>
</organism>
<proteinExistence type="predicted"/>
<dbReference type="Gene3D" id="3.10.180.10">
    <property type="entry name" value="2,3-Dihydroxybiphenyl 1,2-Dioxygenase, domain 1"/>
    <property type="match status" value="1"/>
</dbReference>
<dbReference type="InterPro" id="IPR004360">
    <property type="entry name" value="Glyas_Fos-R_dOase_dom"/>
</dbReference>